<keyword evidence="3" id="KW-0804">Transcription</keyword>
<evidence type="ECO:0000256" key="4">
    <source>
        <dbReference type="ARBA" id="ARBA00023242"/>
    </source>
</evidence>
<protein>
    <recommendedName>
        <fullName evidence="6">TF-B3 domain-containing protein</fullName>
    </recommendedName>
</protein>
<keyword evidence="8" id="KW-1185">Reference proteome</keyword>
<feature type="compositionally biased region" description="Acidic residues" evidence="5">
    <location>
        <begin position="73"/>
        <end position="90"/>
    </location>
</feature>
<evidence type="ECO:0000313" key="7">
    <source>
        <dbReference type="EMBL" id="CAK9265604.1"/>
    </source>
</evidence>
<evidence type="ECO:0000256" key="3">
    <source>
        <dbReference type="ARBA" id="ARBA00023163"/>
    </source>
</evidence>
<dbReference type="InterPro" id="IPR015300">
    <property type="entry name" value="DNA-bd_pseudobarrel_sf"/>
</dbReference>
<evidence type="ECO:0000256" key="2">
    <source>
        <dbReference type="ARBA" id="ARBA00023125"/>
    </source>
</evidence>
<dbReference type="SUPFAM" id="SSF101936">
    <property type="entry name" value="DNA-binding pseudobarrel domain"/>
    <property type="match status" value="1"/>
</dbReference>
<feature type="compositionally biased region" description="Acidic residues" evidence="5">
    <location>
        <begin position="97"/>
        <end position="115"/>
    </location>
</feature>
<keyword evidence="2" id="KW-0238">DNA-binding</keyword>
<organism evidence="7 8">
    <name type="scientific">Sphagnum jensenii</name>
    <dbReference type="NCBI Taxonomy" id="128206"/>
    <lineage>
        <taxon>Eukaryota</taxon>
        <taxon>Viridiplantae</taxon>
        <taxon>Streptophyta</taxon>
        <taxon>Embryophyta</taxon>
        <taxon>Bryophyta</taxon>
        <taxon>Sphagnophytina</taxon>
        <taxon>Sphagnopsida</taxon>
        <taxon>Sphagnales</taxon>
        <taxon>Sphagnaceae</taxon>
        <taxon>Sphagnum</taxon>
    </lineage>
</organism>
<evidence type="ECO:0000313" key="8">
    <source>
        <dbReference type="Proteomes" id="UP001497444"/>
    </source>
</evidence>
<proteinExistence type="predicted"/>
<accession>A0ABP0WGL3</accession>
<feature type="region of interest" description="Disordered" evidence="5">
    <location>
        <begin position="73"/>
        <end position="116"/>
    </location>
</feature>
<evidence type="ECO:0000259" key="6">
    <source>
        <dbReference type="PROSITE" id="PS50863"/>
    </source>
</evidence>
<feature type="domain" description="TF-B3" evidence="6">
    <location>
        <begin position="1"/>
        <end position="63"/>
    </location>
</feature>
<dbReference type="EMBL" id="OZ020112">
    <property type="protein sequence ID" value="CAK9265604.1"/>
    <property type="molecule type" value="Genomic_DNA"/>
</dbReference>
<sequence>MTSPSGREWSIKYGWHAHFLNSNDHFTTGWIAVVVDIELKVDIKLFFTITPTSSILVKVLGMIEAMSSVDDKVDEDDYDNDIKEEDIIDDEYYKEKDEEEKDEDDEDDVDDDDDDKVVRLISMNEKHS</sequence>
<name>A0ABP0WGL3_9BRYO</name>
<dbReference type="Proteomes" id="UP001497444">
    <property type="component" value="Chromosome 17"/>
</dbReference>
<reference evidence="7" key="1">
    <citation type="submission" date="2024-02" db="EMBL/GenBank/DDBJ databases">
        <authorList>
            <consortium name="ELIXIR-Norway"/>
            <consortium name="Elixir Norway"/>
        </authorList>
    </citation>
    <scope>NUCLEOTIDE SEQUENCE</scope>
</reference>
<gene>
    <name evidence="7" type="ORF">CSSPJE1EN1_LOCUS11082</name>
</gene>
<evidence type="ECO:0000256" key="5">
    <source>
        <dbReference type="SAM" id="MobiDB-lite"/>
    </source>
</evidence>
<keyword evidence="4" id="KW-0539">Nucleus</keyword>
<dbReference type="InterPro" id="IPR003340">
    <property type="entry name" value="B3_DNA-bd"/>
</dbReference>
<evidence type="ECO:0000256" key="1">
    <source>
        <dbReference type="ARBA" id="ARBA00023015"/>
    </source>
</evidence>
<keyword evidence="1" id="KW-0805">Transcription regulation</keyword>
<dbReference type="PROSITE" id="PS50863">
    <property type="entry name" value="B3"/>
    <property type="match status" value="1"/>
</dbReference>